<dbReference type="Proteomes" id="UP001144204">
    <property type="component" value="Unassembled WGS sequence"/>
</dbReference>
<keyword evidence="3 13" id="KW-1003">Cell membrane</keyword>
<sequence length="182" mass="20176">MLSHLFLSSLSHSLVSGTSNGLYIGDAVYIAVLFIILMWLVKLVAWKPLNEMLKKRSDKITNDMDSAEKLHKEADDLASQRRDALSRSHADATKIVNDAKSAGQQQRTDIINAANEDSKNLKASAKKDIAQERQDALSNAKNDVADLSIEIASKIIQKELKADDQKKLINSYIEGLGKQNDR</sequence>
<evidence type="ECO:0000256" key="10">
    <source>
        <dbReference type="ARBA" id="ARBA00023310"/>
    </source>
</evidence>
<evidence type="ECO:0000313" key="16">
    <source>
        <dbReference type="EMBL" id="GLB47080.1"/>
    </source>
</evidence>
<evidence type="ECO:0000256" key="11">
    <source>
        <dbReference type="ARBA" id="ARBA00025198"/>
    </source>
</evidence>
<accession>A0A9W6B1C0</accession>
<evidence type="ECO:0000313" key="17">
    <source>
        <dbReference type="Proteomes" id="UP001144204"/>
    </source>
</evidence>
<dbReference type="HAMAP" id="MF_01398">
    <property type="entry name" value="ATP_synth_b_bprime"/>
    <property type="match status" value="1"/>
</dbReference>
<keyword evidence="5 13" id="KW-0812">Transmembrane</keyword>
<reference evidence="16" key="2">
    <citation type="journal article" date="2023" name="PLoS ONE">
        <title>Philodulcilactobacillus myokoensis gen. nov., sp. nov., a fructophilic, acidophilic, and agar-phobic lactic acid bacterium isolated from fermented vegetable extracts.</title>
        <authorList>
            <person name="Kouya T."/>
            <person name="Ishiyama Y."/>
            <person name="Ohashi S."/>
            <person name="Kumakubo R."/>
            <person name="Yamazaki T."/>
            <person name="Otaki T."/>
        </authorList>
    </citation>
    <scope>NUCLEOTIDE SEQUENCE</scope>
    <source>
        <strain evidence="16">WR16-4</strain>
    </source>
</reference>
<dbReference type="CDD" id="cd06503">
    <property type="entry name" value="ATP-synt_Fo_b"/>
    <property type="match status" value="1"/>
</dbReference>
<comment type="caution">
    <text evidence="16">The sequence shown here is derived from an EMBL/GenBank/DDBJ whole genome shotgun (WGS) entry which is preliminary data.</text>
</comment>
<keyword evidence="9 13" id="KW-0472">Membrane</keyword>
<name>A0A9W6B1C0_9LACO</name>
<feature type="transmembrane region" description="Helical" evidence="13">
    <location>
        <begin position="27"/>
        <end position="46"/>
    </location>
</feature>
<keyword evidence="6 13" id="KW-0375">Hydrogen ion transport</keyword>
<evidence type="ECO:0000256" key="3">
    <source>
        <dbReference type="ARBA" id="ARBA00022475"/>
    </source>
</evidence>
<evidence type="ECO:0000256" key="1">
    <source>
        <dbReference type="ARBA" id="ARBA00005513"/>
    </source>
</evidence>
<evidence type="ECO:0000256" key="12">
    <source>
        <dbReference type="ARBA" id="ARBA00037847"/>
    </source>
</evidence>
<dbReference type="NCBIfam" id="TIGR01144">
    <property type="entry name" value="ATP_synt_b"/>
    <property type="match status" value="1"/>
</dbReference>
<evidence type="ECO:0000256" key="7">
    <source>
        <dbReference type="ARBA" id="ARBA00022989"/>
    </source>
</evidence>
<keyword evidence="10 13" id="KW-0066">ATP synthesis</keyword>
<dbReference type="PANTHER" id="PTHR33445:SF1">
    <property type="entry name" value="ATP SYNTHASE SUBUNIT B"/>
    <property type="match status" value="1"/>
</dbReference>
<dbReference type="RefSeq" id="WP_286136540.1">
    <property type="nucleotide sequence ID" value="NZ_BRPL01000002.1"/>
</dbReference>
<evidence type="ECO:0000256" key="13">
    <source>
        <dbReference type="HAMAP-Rule" id="MF_01398"/>
    </source>
</evidence>
<organism evidence="16 17">
    <name type="scientific">Philodulcilactobacillus myokoensis</name>
    <dbReference type="NCBI Taxonomy" id="2929573"/>
    <lineage>
        <taxon>Bacteria</taxon>
        <taxon>Bacillati</taxon>
        <taxon>Bacillota</taxon>
        <taxon>Bacilli</taxon>
        <taxon>Lactobacillales</taxon>
        <taxon>Lactobacillaceae</taxon>
        <taxon>Philodulcilactobacillus</taxon>
    </lineage>
</organism>
<dbReference type="GO" id="GO:0046933">
    <property type="term" value="F:proton-transporting ATP synthase activity, rotational mechanism"/>
    <property type="evidence" value="ECO:0007669"/>
    <property type="project" value="UniProtKB-UniRule"/>
</dbReference>
<dbReference type="GO" id="GO:0005886">
    <property type="term" value="C:plasma membrane"/>
    <property type="evidence" value="ECO:0007669"/>
    <property type="project" value="UniProtKB-SubCell"/>
</dbReference>
<dbReference type="AlphaFoldDB" id="A0A9W6B1C0"/>
<evidence type="ECO:0000256" key="2">
    <source>
        <dbReference type="ARBA" id="ARBA00022448"/>
    </source>
</evidence>
<comment type="subcellular location">
    <subcellularLocation>
        <location evidence="13">Cell membrane</location>
        <topology evidence="13">Single-pass membrane protein</topology>
    </subcellularLocation>
    <subcellularLocation>
        <location evidence="12">Endomembrane system</location>
        <topology evidence="12">Single-pass membrane protein</topology>
    </subcellularLocation>
</comment>
<feature type="coiled-coil region" evidence="15">
    <location>
        <begin position="115"/>
        <end position="150"/>
    </location>
</feature>
<dbReference type="InterPro" id="IPR005864">
    <property type="entry name" value="ATP_synth_F0_bsu_bac"/>
</dbReference>
<comment type="function">
    <text evidence="11 13">F(1)F(0) ATP synthase produces ATP from ADP in the presence of a proton or sodium gradient. F-type ATPases consist of two structural domains, F(1) containing the extramembraneous catalytic core and F(0) containing the membrane proton channel, linked together by a central stalk and a peripheral stalk. During catalysis, ATP synthesis in the catalytic domain of F(1) is coupled via a rotary mechanism of the central stalk subunits to proton translocation.</text>
</comment>
<evidence type="ECO:0000256" key="8">
    <source>
        <dbReference type="ARBA" id="ARBA00023065"/>
    </source>
</evidence>
<keyword evidence="4 13" id="KW-0138">CF(0)</keyword>
<dbReference type="InterPro" id="IPR028987">
    <property type="entry name" value="ATP_synth_B-like_membr_sf"/>
</dbReference>
<keyword evidence="17" id="KW-1185">Reference proteome</keyword>
<keyword evidence="8 13" id="KW-0406">Ion transport</keyword>
<dbReference type="GO" id="GO:0046961">
    <property type="term" value="F:proton-transporting ATPase activity, rotational mechanism"/>
    <property type="evidence" value="ECO:0007669"/>
    <property type="project" value="TreeGrafter"/>
</dbReference>
<evidence type="ECO:0000256" key="6">
    <source>
        <dbReference type="ARBA" id="ARBA00022781"/>
    </source>
</evidence>
<evidence type="ECO:0000256" key="5">
    <source>
        <dbReference type="ARBA" id="ARBA00022692"/>
    </source>
</evidence>
<comment type="similarity">
    <text evidence="1 13 14">Belongs to the ATPase B chain family.</text>
</comment>
<comment type="function">
    <text evidence="13">Component of the F(0) channel, it forms part of the peripheral stalk, linking F(1) to F(0).</text>
</comment>
<feature type="coiled-coil region" evidence="15">
    <location>
        <begin position="50"/>
        <end position="87"/>
    </location>
</feature>
<proteinExistence type="inferred from homology"/>
<dbReference type="PANTHER" id="PTHR33445">
    <property type="entry name" value="ATP SYNTHASE SUBUNIT B', CHLOROPLASTIC"/>
    <property type="match status" value="1"/>
</dbReference>
<evidence type="ECO:0000256" key="14">
    <source>
        <dbReference type="RuleBase" id="RU003848"/>
    </source>
</evidence>
<dbReference type="EMBL" id="BRPL01000002">
    <property type="protein sequence ID" value="GLB47080.1"/>
    <property type="molecule type" value="Genomic_DNA"/>
</dbReference>
<dbReference type="InterPro" id="IPR002146">
    <property type="entry name" value="ATP_synth_b/b'su_bac/chlpt"/>
</dbReference>
<reference evidence="16" key="1">
    <citation type="submission" date="2022-07" db="EMBL/GenBank/DDBJ databases">
        <authorList>
            <person name="Kouya T."/>
            <person name="Ishiyama Y."/>
        </authorList>
    </citation>
    <scope>NUCLEOTIDE SEQUENCE</scope>
    <source>
        <strain evidence="16">WR16-4</strain>
    </source>
</reference>
<keyword evidence="15" id="KW-0175">Coiled coil</keyword>
<comment type="subunit">
    <text evidence="13">F-type ATPases have 2 components, F(1) - the catalytic core - and F(0) - the membrane proton channel. F(1) has five subunits: alpha(3), beta(3), gamma(1), delta(1), epsilon(1). F(0) has three main subunits: a(1), b(2) and c(10-14). The alpha and beta chains form an alternating ring which encloses part of the gamma chain. F(1) is attached to F(0) by a central stalk formed by the gamma and epsilon chains, while a peripheral stalk is formed by the delta and b chains.</text>
</comment>
<evidence type="ECO:0000256" key="4">
    <source>
        <dbReference type="ARBA" id="ARBA00022547"/>
    </source>
</evidence>
<dbReference type="SUPFAM" id="SSF81573">
    <property type="entry name" value="F1F0 ATP synthase subunit B, membrane domain"/>
    <property type="match status" value="1"/>
</dbReference>
<protein>
    <recommendedName>
        <fullName evidence="13">ATP synthase subunit b</fullName>
    </recommendedName>
    <alternativeName>
        <fullName evidence="13">ATP synthase F(0) sector subunit b</fullName>
    </alternativeName>
    <alternativeName>
        <fullName evidence="13">ATPase subunit I</fullName>
    </alternativeName>
    <alternativeName>
        <fullName evidence="13">F-type ATPase subunit b</fullName>
        <shortName evidence="13">F-ATPase subunit b</shortName>
    </alternativeName>
</protein>
<dbReference type="InterPro" id="IPR050059">
    <property type="entry name" value="ATP_synthase_B_chain"/>
</dbReference>
<dbReference type="GO" id="GO:0045259">
    <property type="term" value="C:proton-transporting ATP synthase complex"/>
    <property type="evidence" value="ECO:0007669"/>
    <property type="project" value="UniProtKB-KW"/>
</dbReference>
<keyword evidence="7 13" id="KW-1133">Transmembrane helix</keyword>
<evidence type="ECO:0000256" key="15">
    <source>
        <dbReference type="SAM" id="Coils"/>
    </source>
</evidence>
<keyword evidence="2 13" id="KW-0813">Transport</keyword>
<dbReference type="GO" id="GO:0012505">
    <property type="term" value="C:endomembrane system"/>
    <property type="evidence" value="ECO:0007669"/>
    <property type="project" value="UniProtKB-SubCell"/>
</dbReference>
<evidence type="ECO:0000256" key="9">
    <source>
        <dbReference type="ARBA" id="ARBA00023136"/>
    </source>
</evidence>
<gene>
    <name evidence="13 16" type="primary">atpF</name>
    <name evidence="16" type="ORF">WR164_10590</name>
</gene>
<dbReference type="Pfam" id="PF00430">
    <property type="entry name" value="ATP-synt_B"/>
    <property type="match status" value="1"/>
</dbReference>